<gene>
    <name evidence="2" type="ORF">Nepgr_025088</name>
</gene>
<feature type="compositionally biased region" description="Basic and acidic residues" evidence="1">
    <location>
        <begin position="139"/>
        <end position="154"/>
    </location>
</feature>
<evidence type="ECO:0000313" key="2">
    <source>
        <dbReference type="EMBL" id="GMH23245.1"/>
    </source>
</evidence>
<sequence length="257" mass="28229">MGRSRIGGQPPGESDVHRPADLVVDNRSDLVKVVAAPVVGQRTYHDACGPIYDVFVANVHQAGHVDWPRSSSAYETLISKPLEYLFNRCFYLYREFATDRSRPVSPSFPSSLSTSEKFGLRAQPGGFYEEGSAKEARGLVEEGGKGRQRGESERPFLVPPELGGACEEGVPQRNKGMKGRFALDALYPLHNDGSFVHWRKSFVEPHGSAHCPSVSNPNMTDTKMANWSATNPLVMSWLVNAIEPTIATSLMFMASAK</sequence>
<dbReference type="Proteomes" id="UP001279734">
    <property type="component" value="Unassembled WGS sequence"/>
</dbReference>
<protein>
    <submittedName>
        <fullName evidence="2">Uncharacterized protein</fullName>
    </submittedName>
</protein>
<feature type="region of interest" description="Disordered" evidence="1">
    <location>
        <begin position="139"/>
        <end position="164"/>
    </location>
</feature>
<organism evidence="2 3">
    <name type="scientific">Nepenthes gracilis</name>
    <name type="common">Slender pitcher plant</name>
    <dbReference type="NCBI Taxonomy" id="150966"/>
    <lineage>
        <taxon>Eukaryota</taxon>
        <taxon>Viridiplantae</taxon>
        <taxon>Streptophyta</taxon>
        <taxon>Embryophyta</taxon>
        <taxon>Tracheophyta</taxon>
        <taxon>Spermatophyta</taxon>
        <taxon>Magnoliopsida</taxon>
        <taxon>eudicotyledons</taxon>
        <taxon>Gunneridae</taxon>
        <taxon>Pentapetalae</taxon>
        <taxon>Caryophyllales</taxon>
        <taxon>Nepenthaceae</taxon>
        <taxon>Nepenthes</taxon>
    </lineage>
</organism>
<dbReference type="EMBL" id="BSYO01000026">
    <property type="protein sequence ID" value="GMH23245.1"/>
    <property type="molecule type" value="Genomic_DNA"/>
</dbReference>
<evidence type="ECO:0000313" key="3">
    <source>
        <dbReference type="Proteomes" id="UP001279734"/>
    </source>
</evidence>
<proteinExistence type="predicted"/>
<name>A0AAD3T565_NEPGR</name>
<comment type="caution">
    <text evidence="2">The sequence shown here is derived from an EMBL/GenBank/DDBJ whole genome shotgun (WGS) entry which is preliminary data.</text>
</comment>
<reference evidence="2" key="1">
    <citation type="submission" date="2023-05" db="EMBL/GenBank/DDBJ databases">
        <title>Nepenthes gracilis genome sequencing.</title>
        <authorList>
            <person name="Fukushima K."/>
        </authorList>
    </citation>
    <scope>NUCLEOTIDE SEQUENCE</scope>
    <source>
        <strain evidence="2">SING2019-196</strain>
    </source>
</reference>
<keyword evidence="3" id="KW-1185">Reference proteome</keyword>
<evidence type="ECO:0000256" key="1">
    <source>
        <dbReference type="SAM" id="MobiDB-lite"/>
    </source>
</evidence>
<accession>A0AAD3T565</accession>
<dbReference type="AlphaFoldDB" id="A0AAD3T565"/>